<protein>
    <submittedName>
        <fullName evidence="3">N-acyl-D-glucosamine 2-epimerase</fullName>
    </submittedName>
</protein>
<dbReference type="InterPro" id="IPR012341">
    <property type="entry name" value="6hp_glycosidase-like_sf"/>
</dbReference>
<comment type="similarity">
    <text evidence="1">Belongs to the N-acylglucosamine 2-epimerase family.</text>
</comment>
<gene>
    <name evidence="3" type="ORF">C8046_13220</name>
</gene>
<organism evidence="3 4">
    <name type="scientific">Serinibacter arcticus</name>
    <dbReference type="NCBI Taxonomy" id="1655435"/>
    <lineage>
        <taxon>Bacteria</taxon>
        <taxon>Bacillati</taxon>
        <taxon>Actinomycetota</taxon>
        <taxon>Actinomycetes</taxon>
        <taxon>Micrococcales</taxon>
        <taxon>Beutenbergiaceae</taxon>
        <taxon>Serinibacter</taxon>
    </lineage>
</organism>
<sequence>MTPLPRSGRGGRVEVVTNDATTTPSVRSAIDAPLGWLGSPAHARWLEQHTDELIAFASGSAIDAGFGYLLGDGELRGGDDAVDGEAELWITCRMIHSYSLGVLLGRPGCAVLVDHGLATLEQTFADHASGGWFSKVAPEGPTADVKEAYAHAFVLLATSSALLAGRDGADILLERAKQVHLSRFWNEDEGMAVESWNADFTECEDYRGVNANMHTVEAYLAVADATGEDVWRERALRILERVLGYAKDFSWRIPEHFTTSWEPLPDYNTDERAHPFRPYGATVGHWFEWARLALHARAAVLAHGGSEGETAYLLDSAVALFEAGVREGWAVDGADGFVYTVDFDGAPVVRDRMHWVVTEAIAAAAALWRATGETGYATWYATWWDYAQLTMLDGSGSWVHQLDVDNHPADSVWPGKPDIYHAIQASLIPRLPLWPALASAVKAGLLDS</sequence>
<reference evidence="3 4" key="1">
    <citation type="submission" date="2018-03" db="EMBL/GenBank/DDBJ databases">
        <title>Genome assembly of novel Miniimonas species PCH200.</title>
        <authorList>
            <person name="Thakur V."/>
            <person name="Kumar V."/>
            <person name="Singh D."/>
        </authorList>
    </citation>
    <scope>NUCLEOTIDE SEQUENCE [LARGE SCALE GENOMIC DNA]</scope>
    <source>
        <strain evidence="3 4">PCH200</strain>
    </source>
</reference>
<dbReference type="GO" id="GO:0005975">
    <property type="term" value="P:carbohydrate metabolic process"/>
    <property type="evidence" value="ECO:0007669"/>
    <property type="project" value="InterPro"/>
</dbReference>
<dbReference type="EMBL" id="PYHR01000002">
    <property type="protein sequence ID" value="PWD51472.1"/>
    <property type="molecule type" value="Genomic_DNA"/>
</dbReference>
<evidence type="ECO:0000313" key="3">
    <source>
        <dbReference type="EMBL" id="PWD51472.1"/>
    </source>
</evidence>
<dbReference type="InterPro" id="IPR010819">
    <property type="entry name" value="AGE/CE"/>
</dbReference>
<dbReference type="Pfam" id="PF07221">
    <property type="entry name" value="GlcNAc_2-epim"/>
    <property type="match status" value="1"/>
</dbReference>
<keyword evidence="2" id="KW-0413">Isomerase</keyword>
<proteinExistence type="inferred from homology"/>
<evidence type="ECO:0000313" key="4">
    <source>
        <dbReference type="Proteomes" id="UP000245166"/>
    </source>
</evidence>
<dbReference type="SUPFAM" id="SSF48208">
    <property type="entry name" value="Six-hairpin glycosidases"/>
    <property type="match status" value="1"/>
</dbReference>
<dbReference type="AlphaFoldDB" id="A0A2U1ZX29"/>
<comment type="caution">
    <text evidence="3">The sequence shown here is derived from an EMBL/GenBank/DDBJ whole genome shotgun (WGS) entry which is preliminary data.</text>
</comment>
<dbReference type="Proteomes" id="UP000245166">
    <property type="component" value="Unassembled WGS sequence"/>
</dbReference>
<keyword evidence="4" id="KW-1185">Reference proteome</keyword>
<dbReference type="Gene3D" id="1.50.10.10">
    <property type="match status" value="1"/>
</dbReference>
<evidence type="ECO:0000256" key="1">
    <source>
        <dbReference type="ARBA" id="ARBA00008558"/>
    </source>
</evidence>
<accession>A0A2U1ZX29</accession>
<dbReference type="PANTHER" id="PTHR15108">
    <property type="entry name" value="N-ACYLGLUCOSAMINE-2-EPIMERASE"/>
    <property type="match status" value="1"/>
</dbReference>
<name>A0A2U1ZX29_9MICO</name>
<dbReference type="GO" id="GO:0016853">
    <property type="term" value="F:isomerase activity"/>
    <property type="evidence" value="ECO:0007669"/>
    <property type="project" value="UniProtKB-KW"/>
</dbReference>
<evidence type="ECO:0000256" key="2">
    <source>
        <dbReference type="ARBA" id="ARBA00023235"/>
    </source>
</evidence>
<dbReference type="OrthoDB" id="9806359at2"/>
<dbReference type="InterPro" id="IPR008928">
    <property type="entry name" value="6-hairpin_glycosidase_sf"/>
</dbReference>